<reference evidence="2 3" key="1">
    <citation type="journal article" date="2014" name="Genome Biol. Evol.">
        <title>The secreted proteins of Achlya hypogyna and Thraustotheca clavata identify the ancestral oomycete secretome and reveal gene acquisitions by horizontal gene transfer.</title>
        <authorList>
            <person name="Misner I."/>
            <person name="Blouin N."/>
            <person name="Leonard G."/>
            <person name="Richards T.A."/>
            <person name="Lane C.E."/>
        </authorList>
    </citation>
    <scope>NUCLEOTIDE SEQUENCE [LARGE SCALE GENOMIC DNA]</scope>
    <source>
        <strain evidence="2 3">ATCC 48635</strain>
    </source>
</reference>
<dbReference type="InterPro" id="IPR012336">
    <property type="entry name" value="Thioredoxin-like_fold"/>
</dbReference>
<dbReference type="GO" id="GO:0030178">
    <property type="term" value="P:negative regulation of Wnt signaling pathway"/>
    <property type="evidence" value="ECO:0007669"/>
    <property type="project" value="TreeGrafter"/>
</dbReference>
<dbReference type="GO" id="GO:0004791">
    <property type="term" value="F:thioredoxin-disulfide reductase (NADPH) activity"/>
    <property type="evidence" value="ECO:0007669"/>
    <property type="project" value="TreeGrafter"/>
</dbReference>
<sequence length="148" mass="16240">MSTFVELFGPEVQTKAGIKPTTEVFANKAVVGIYFSAHWCPPCRGFTPVLSEVYEEIVGDGHNDFELIFVSSDRDDAGFNEYYGEMPFTALPYANRAQKDVLAKKYEVRGIPTLVFVNGAGETITKDGRSVVTNAHGDIAKILSALKQ</sequence>
<gene>
    <name evidence="2" type="ORF">ACHHYP_11078</name>
</gene>
<proteinExistence type="predicted"/>
<accession>A0A1V9YJY1</accession>
<dbReference type="SUPFAM" id="SSF52833">
    <property type="entry name" value="Thioredoxin-like"/>
    <property type="match status" value="1"/>
</dbReference>
<dbReference type="Proteomes" id="UP000243579">
    <property type="component" value="Unassembled WGS sequence"/>
</dbReference>
<name>A0A1V9YJY1_ACHHY</name>
<feature type="domain" description="Thioredoxin" evidence="1">
    <location>
        <begin position="1"/>
        <end position="148"/>
    </location>
</feature>
<dbReference type="Gene3D" id="3.40.30.10">
    <property type="entry name" value="Glutaredoxin"/>
    <property type="match status" value="1"/>
</dbReference>
<dbReference type="GO" id="GO:0005634">
    <property type="term" value="C:nucleus"/>
    <property type="evidence" value="ECO:0007669"/>
    <property type="project" value="TreeGrafter"/>
</dbReference>
<dbReference type="PROSITE" id="PS51352">
    <property type="entry name" value="THIOREDOXIN_2"/>
    <property type="match status" value="1"/>
</dbReference>
<dbReference type="GO" id="GO:0031397">
    <property type="term" value="P:negative regulation of protein ubiquitination"/>
    <property type="evidence" value="ECO:0007669"/>
    <property type="project" value="TreeGrafter"/>
</dbReference>
<evidence type="ECO:0000259" key="1">
    <source>
        <dbReference type="PROSITE" id="PS51352"/>
    </source>
</evidence>
<evidence type="ECO:0000313" key="2">
    <source>
        <dbReference type="EMBL" id="OQR86024.1"/>
    </source>
</evidence>
<dbReference type="Pfam" id="PF13905">
    <property type="entry name" value="Thioredoxin_8"/>
    <property type="match status" value="1"/>
</dbReference>
<dbReference type="InterPro" id="IPR013766">
    <property type="entry name" value="Thioredoxin_domain"/>
</dbReference>
<evidence type="ECO:0000313" key="3">
    <source>
        <dbReference type="Proteomes" id="UP000243579"/>
    </source>
</evidence>
<comment type="caution">
    <text evidence="2">The sequence shown here is derived from an EMBL/GenBank/DDBJ whole genome shotgun (WGS) entry which is preliminary data.</text>
</comment>
<dbReference type="PANTHER" id="PTHR46472">
    <property type="entry name" value="NUCLEOREDOXIN"/>
    <property type="match status" value="1"/>
</dbReference>
<dbReference type="InterPro" id="IPR036249">
    <property type="entry name" value="Thioredoxin-like_sf"/>
</dbReference>
<keyword evidence="3" id="KW-1185">Reference proteome</keyword>
<dbReference type="STRING" id="1202772.A0A1V9YJY1"/>
<dbReference type="OrthoDB" id="409136at2759"/>
<dbReference type="EMBL" id="JNBR01001541">
    <property type="protein sequence ID" value="OQR86024.1"/>
    <property type="molecule type" value="Genomic_DNA"/>
</dbReference>
<protein>
    <submittedName>
        <fullName evidence="2">Nucleoredoxin</fullName>
    </submittedName>
</protein>
<dbReference type="PANTHER" id="PTHR46472:SF1">
    <property type="entry name" value="NUCLEOREDOXIN"/>
    <property type="match status" value="1"/>
</dbReference>
<dbReference type="AlphaFoldDB" id="A0A1V9YJY1"/>
<organism evidence="2 3">
    <name type="scientific">Achlya hypogyna</name>
    <name type="common">Oomycete</name>
    <name type="synonym">Protoachlya hypogyna</name>
    <dbReference type="NCBI Taxonomy" id="1202772"/>
    <lineage>
        <taxon>Eukaryota</taxon>
        <taxon>Sar</taxon>
        <taxon>Stramenopiles</taxon>
        <taxon>Oomycota</taxon>
        <taxon>Saprolegniomycetes</taxon>
        <taxon>Saprolegniales</taxon>
        <taxon>Achlyaceae</taxon>
        <taxon>Achlya</taxon>
    </lineage>
</organism>